<dbReference type="Pfam" id="PF08238">
    <property type="entry name" value="Sel1"/>
    <property type="match status" value="3"/>
</dbReference>
<dbReference type="InterPro" id="IPR002893">
    <property type="entry name" value="Znf_MYND"/>
</dbReference>
<feature type="domain" description="MYND-type" evidence="7">
    <location>
        <begin position="361"/>
        <end position="402"/>
    </location>
</feature>
<keyword evidence="3" id="KW-0862">Zinc</keyword>
<evidence type="ECO:0008006" key="10">
    <source>
        <dbReference type="Google" id="ProtNLM"/>
    </source>
</evidence>
<evidence type="ECO:0000256" key="1">
    <source>
        <dbReference type="ARBA" id="ARBA00022723"/>
    </source>
</evidence>
<dbReference type="PANTHER" id="PTHR11102">
    <property type="entry name" value="SEL-1-LIKE PROTEIN"/>
    <property type="match status" value="1"/>
</dbReference>
<dbReference type="PROSITE" id="PS50865">
    <property type="entry name" value="ZF_MYND_2"/>
    <property type="match status" value="1"/>
</dbReference>
<evidence type="ECO:0000256" key="5">
    <source>
        <dbReference type="PROSITE-ProRule" id="PRU00134"/>
    </source>
</evidence>
<gene>
    <name evidence="8" type="ORF">QTG54_012264</name>
</gene>
<dbReference type="SUPFAM" id="SSF81901">
    <property type="entry name" value="HCP-like"/>
    <property type="match status" value="1"/>
</dbReference>
<evidence type="ECO:0000256" key="3">
    <source>
        <dbReference type="ARBA" id="ARBA00022833"/>
    </source>
</evidence>
<name>A0AAD8Y040_9STRA</name>
<dbReference type="InterPro" id="IPR050767">
    <property type="entry name" value="Sel1_AlgK"/>
</dbReference>
<dbReference type="Gene3D" id="6.10.140.2220">
    <property type="match status" value="1"/>
</dbReference>
<proteinExistence type="inferred from homology"/>
<evidence type="ECO:0000256" key="4">
    <source>
        <dbReference type="ARBA" id="ARBA00038101"/>
    </source>
</evidence>
<dbReference type="InterPro" id="IPR011990">
    <property type="entry name" value="TPR-like_helical_dom_sf"/>
</dbReference>
<dbReference type="PANTHER" id="PTHR11102:SF160">
    <property type="entry name" value="ERAD-ASSOCIATED E3 UBIQUITIN-PROTEIN LIGASE COMPONENT HRD3"/>
    <property type="match status" value="1"/>
</dbReference>
<evidence type="ECO:0000313" key="9">
    <source>
        <dbReference type="Proteomes" id="UP001224775"/>
    </source>
</evidence>
<reference evidence="8" key="1">
    <citation type="submission" date="2023-06" db="EMBL/GenBank/DDBJ databases">
        <title>Survivors Of The Sea: Transcriptome response of Skeletonema marinoi to long-term dormancy.</title>
        <authorList>
            <person name="Pinder M.I.M."/>
            <person name="Kourtchenko O."/>
            <person name="Robertson E.K."/>
            <person name="Larsson T."/>
            <person name="Maumus F."/>
            <person name="Osuna-Cruz C.M."/>
            <person name="Vancaester E."/>
            <person name="Stenow R."/>
            <person name="Vandepoele K."/>
            <person name="Ploug H."/>
            <person name="Bruchert V."/>
            <person name="Godhe A."/>
            <person name="Topel M."/>
        </authorList>
    </citation>
    <scope>NUCLEOTIDE SEQUENCE</scope>
    <source>
        <strain evidence="8">R05AC</strain>
    </source>
</reference>
<evidence type="ECO:0000256" key="2">
    <source>
        <dbReference type="ARBA" id="ARBA00022771"/>
    </source>
</evidence>
<sequence>MADETDEQQLREKIAFQRSFMANFPTLTTIAQKWGISSPETKSKAQLIKELSDNEEQLELLLESERIAAAVRLQDELHPPQNSEDCPICFETIKHVYSKTISRLYCCGGWVCDKCRNERNSTGMKKGVDEMFHGRCPLCRDTLINDSDQKRENSKILEHANNGRAWAQSLVGTWYMDGTYGFALDKEKGLRFKQQAADQRDPGALAEMALEYDKGDTVERNESKYLHYMKEAADLGHTEAQRIVGGNFESCDKKEHLHYITLAASQGDPKACSLLGLHFLYADCGLTKSLILAKHYAEKSLEETDPEALPTFAYNFSNALYHLSVERNFILVTQTLVGAYLPVGTVAKFISMIETKEKSRCANCNIKAEGSSLKRCVRCLGAWYCGKECQVQHWKAGHKFDCIKS</sequence>
<dbReference type="Pfam" id="PF01753">
    <property type="entry name" value="zf-MYND"/>
    <property type="match status" value="1"/>
</dbReference>
<keyword evidence="9" id="KW-1185">Reference proteome</keyword>
<protein>
    <recommendedName>
        <fullName evidence="10">MYND-type domain-containing protein</fullName>
    </recommendedName>
</protein>
<dbReference type="SUPFAM" id="SSF144232">
    <property type="entry name" value="HIT/MYND zinc finger-like"/>
    <property type="match status" value="1"/>
</dbReference>
<evidence type="ECO:0000259" key="7">
    <source>
        <dbReference type="PROSITE" id="PS50865"/>
    </source>
</evidence>
<dbReference type="PROSITE" id="PS50089">
    <property type="entry name" value="ZF_RING_2"/>
    <property type="match status" value="1"/>
</dbReference>
<dbReference type="InterPro" id="IPR001841">
    <property type="entry name" value="Znf_RING"/>
</dbReference>
<dbReference type="PROSITE" id="PS01360">
    <property type="entry name" value="ZF_MYND_1"/>
    <property type="match status" value="1"/>
</dbReference>
<dbReference type="SMART" id="SM00671">
    <property type="entry name" value="SEL1"/>
    <property type="match status" value="3"/>
</dbReference>
<comment type="similarity">
    <text evidence="4">Belongs to the sel-1 family.</text>
</comment>
<dbReference type="InterPro" id="IPR013083">
    <property type="entry name" value="Znf_RING/FYVE/PHD"/>
</dbReference>
<dbReference type="Gene3D" id="1.25.40.10">
    <property type="entry name" value="Tetratricopeptide repeat domain"/>
    <property type="match status" value="1"/>
</dbReference>
<keyword evidence="2 5" id="KW-0863">Zinc-finger</keyword>
<dbReference type="GO" id="GO:0005737">
    <property type="term" value="C:cytoplasm"/>
    <property type="evidence" value="ECO:0007669"/>
    <property type="project" value="UniProtKB-ARBA"/>
</dbReference>
<dbReference type="Proteomes" id="UP001224775">
    <property type="component" value="Unassembled WGS sequence"/>
</dbReference>
<dbReference type="GO" id="GO:0008270">
    <property type="term" value="F:zinc ion binding"/>
    <property type="evidence" value="ECO:0007669"/>
    <property type="project" value="UniProtKB-KW"/>
</dbReference>
<organism evidence="8 9">
    <name type="scientific">Skeletonema marinoi</name>
    <dbReference type="NCBI Taxonomy" id="267567"/>
    <lineage>
        <taxon>Eukaryota</taxon>
        <taxon>Sar</taxon>
        <taxon>Stramenopiles</taxon>
        <taxon>Ochrophyta</taxon>
        <taxon>Bacillariophyta</taxon>
        <taxon>Coscinodiscophyceae</taxon>
        <taxon>Thalassiosirophycidae</taxon>
        <taxon>Thalassiosirales</taxon>
        <taxon>Skeletonemataceae</taxon>
        <taxon>Skeletonema</taxon>
        <taxon>Skeletonema marinoi-dohrnii complex</taxon>
    </lineage>
</organism>
<feature type="domain" description="RING-type" evidence="6">
    <location>
        <begin position="86"/>
        <end position="140"/>
    </location>
</feature>
<dbReference type="EMBL" id="JATAAI010000027">
    <property type="protein sequence ID" value="KAK1736819.1"/>
    <property type="molecule type" value="Genomic_DNA"/>
</dbReference>
<dbReference type="InterPro" id="IPR006597">
    <property type="entry name" value="Sel1-like"/>
</dbReference>
<dbReference type="AlphaFoldDB" id="A0AAD8Y040"/>
<accession>A0AAD8Y040</accession>
<comment type="caution">
    <text evidence="8">The sequence shown here is derived from an EMBL/GenBank/DDBJ whole genome shotgun (WGS) entry which is preliminary data.</text>
</comment>
<evidence type="ECO:0000259" key="6">
    <source>
        <dbReference type="PROSITE" id="PS50089"/>
    </source>
</evidence>
<dbReference type="Gene3D" id="3.30.40.10">
    <property type="entry name" value="Zinc/RING finger domain, C3HC4 (zinc finger)"/>
    <property type="match status" value="1"/>
</dbReference>
<evidence type="ECO:0000313" key="8">
    <source>
        <dbReference type="EMBL" id="KAK1736819.1"/>
    </source>
</evidence>
<keyword evidence="1" id="KW-0479">Metal-binding</keyword>